<dbReference type="Pfam" id="PF00337">
    <property type="entry name" value="Gal-bind_lectin"/>
    <property type="match status" value="2"/>
</dbReference>
<feature type="domain" description="Galectin" evidence="4">
    <location>
        <begin position="167"/>
        <end position="303"/>
    </location>
</feature>
<dbReference type="InterPro" id="IPR001079">
    <property type="entry name" value="Galectin_CRD"/>
</dbReference>
<evidence type="ECO:0000259" key="4">
    <source>
        <dbReference type="PROSITE" id="PS51304"/>
    </source>
</evidence>
<dbReference type="SMART" id="SM00908">
    <property type="entry name" value="Gal-bind_lectin"/>
    <property type="match status" value="2"/>
</dbReference>
<proteinExistence type="predicted"/>
<dbReference type="InterPro" id="IPR013320">
    <property type="entry name" value="ConA-like_dom_sf"/>
</dbReference>
<dbReference type="GO" id="GO:0030246">
    <property type="term" value="F:carbohydrate binding"/>
    <property type="evidence" value="ECO:0007669"/>
    <property type="project" value="UniProtKB-UniRule"/>
</dbReference>
<dbReference type="AlphaFoldDB" id="A0AAR2JQG8"/>
<evidence type="ECO:0000256" key="2">
    <source>
        <dbReference type="ARBA" id="ARBA00022737"/>
    </source>
</evidence>
<dbReference type="InterPro" id="IPR044156">
    <property type="entry name" value="Galectin-like"/>
</dbReference>
<keyword evidence="1 3" id="KW-0430">Lectin</keyword>
<dbReference type="Ensembl" id="ENSPNAT00000065083.1">
    <property type="protein sequence ID" value="ENSPNAP00000052517.1"/>
    <property type="gene ID" value="ENSPNAG00000009423.2"/>
</dbReference>
<dbReference type="FunFam" id="2.60.120.200:FF:000124">
    <property type="entry name" value="Galectin-4"/>
    <property type="match status" value="1"/>
</dbReference>
<keyword evidence="6" id="KW-1185">Reference proteome</keyword>
<feature type="domain" description="Galectin" evidence="4">
    <location>
        <begin position="27"/>
        <end position="159"/>
    </location>
</feature>
<dbReference type="PANTHER" id="PTHR11346">
    <property type="entry name" value="GALECTIN"/>
    <property type="match status" value="1"/>
</dbReference>
<dbReference type="PROSITE" id="PS51304">
    <property type="entry name" value="GALECTIN"/>
    <property type="match status" value="2"/>
</dbReference>
<reference evidence="5" key="3">
    <citation type="submission" date="2025-09" db="UniProtKB">
        <authorList>
            <consortium name="Ensembl"/>
        </authorList>
    </citation>
    <scope>IDENTIFICATION</scope>
</reference>
<dbReference type="SMART" id="SM00276">
    <property type="entry name" value="GLECT"/>
    <property type="match status" value="2"/>
</dbReference>
<dbReference type="Proteomes" id="UP001501920">
    <property type="component" value="Chromosome 12"/>
</dbReference>
<evidence type="ECO:0000256" key="1">
    <source>
        <dbReference type="ARBA" id="ARBA00022734"/>
    </source>
</evidence>
<evidence type="ECO:0000313" key="6">
    <source>
        <dbReference type="Proteomes" id="UP001501920"/>
    </source>
</evidence>
<name>A0AAR2JQG8_PYGNA</name>
<evidence type="ECO:0000256" key="3">
    <source>
        <dbReference type="RuleBase" id="RU102079"/>
    </source>
</evidence>
<reference evidence="5" key="2">
    <citation type="submission" date="2025-08" db="UniProtKB">
        <authorList>
            <consortium name="Ensembl"/>
        </authorList>
    </citation>
    <scope>IDENTIFICATION</scope>
</reference>
<dbReference type="CDD" id="cd00070">
    <property type="entry name" value="GLECT"/>
    <property type="match status" value="2"/>
</dbReference>
<sequence length="333" mass="37998">METFTAFWPNSPLHGQISLNKIKCIPYVGTIPGGLRPGMALYFQGVVNPDANEFFINHKLGTKDGDDVAFHFNPRVNKSMVRDSFRNGKWEGPEETQWCPFVRGSAFDIFIVVKADGYEAYVNGQRNCFFKHRMPVEKVTTLHIKGDVFMNTIGYVAVSHLLHDKWIKSDWLCNAAVNGLFLLTLTTNHINEAKSHFTINLKTGQRSVDDIAFHFNPRVGTPSVVRNTFRNGQWQNAEETSGGPFVRGGAFDLFMVVKPEGYEVIVNGYVFCMYWHRMPVESVSAVNIHGDIFMTNFGLIEVSSFCSCAFWQQLWMEAHSLHHPLKIMYMYQF</sequence>
<dbReference type="Gene3D" id="2.60.120.200">
    <property type="match status" value="2"/>
</dbReference>
<dbReference type="PANTHER" id="PTHR11346:SF32">
    <property type="entry name" value="GALECTIN-4"/>
    <property type="match status" value="1"/>
</dbReference>
<protein>
    <recommendedName>
        <fullName evidence="3">Galectin</fullName>
    </recommendedName>
</protein>
<accession>A0AAR2JQG8</accession>
<reference evidence="5 6" key="1">
    <citation type="submission" date="2020-10" db="EMBL/GenBank/DDBJ databases">
        <title>Pygocentrus nattereri (red-bellied piranha) genome, fPygNat1, primary haplotype.</title>
        <authorList>
            <person name="Myers G."/>
            <person name="Meyer A."/>
            <person name="Karagic N."/>
            <person name="Pippel M."/>
            <person name="Winkler S."/>
            <person name="Tracey A."/>
            <person name="Wood J."/>
            <person name="Formenti G."/>
            <person name="Howe K."/>
            <person name="Fedrigo O."/>
            <person name="Jarvis E.D."/>
        </authorList>
    </citation>
    <scope>NUCLEOTIDE SEQUENCE [LARGE SCALE GENOMIC DNA]</scope>
</reference>
<organism evidence="5 6">
    <name type="scientific">Pygocentrus nattereri</name>
    <name type="common">Red-bellied piranha</name>
    <dbReference type="NCBI Taxonomy" id="42514"/>
    <lineage>
        <taxon>Eukaryota</taxon>
        <taxon>Metazoa</taxon>
        <taxon>Chordata</taxon>
        <taxon>Craniata</taxon>
        <taxon>Vertebrata</taxon>
        <taxon>Euteleostomi</taxon>
        <taxon>Actinopterygii</taxon>
        <taxon>Neopterygii</taxon>
        <taxon>Teleostei</taxon>
        <taxon>Ostariophysi</taxon>
        <taxon>Characiformes</taxon>
        <taxon>Characoidei</taxon>
        <taxon>Pygocentrus</taxon>
    </lineage>
</organism>
<evidence type="ECO:0000313" key="5">
    <source>
        <dbReference type="Ensembl" id="ENSPNAP00000052517.1"/>
    </source>
</evidence>
<keyword evidence="2" id="KW-0677">Repeat</keyword>
<dbReference type="GeneTree" id="ENSGT00940000160378"/>
<dbReference type="SUPFAM" id="SSF49899">
    <property type="entry name" value="Concanavalin A-like lectins/glucanases"/>
    <property type="match status" value="2"/>
</dbReference>